<evidence type="ECO:0000256" key="1">
    <source>
        <dbReference type="SAM" id="Coils"/>
    </source>
</evidence>
<feature type="non-terminal residue" evidence="3">
    <location>
        <position position="1"/>
    </location>
</feature>
<feature type="region of interest" description="Disordered" evidence="2">
    <location>
        <begin position="104"/>
        <end position="168"/>
    </location>
</feature>
<gene>
    <name evidence="3" type="ORF">EJB05_14930</name>
</gene>
<name>A0A5J9W1M8_9POAL</name>
<sequence>MVRVLQTARPIGDDEEDEELLDDAVDLAAPAANPSAAASGAPALGAAPAANPSAAASGAPALGAAAAARAAPAIGAAATHAAPALGAAPTDVADLGASGGDLGTASGKDKAAPADSETAGAGGAGGGGASAAATAAGNGERGAAAPGSTASDGDLGDKPLEGEPRSGDGKFAMVKEFVDLAKKCDHRELLEYLQESDDAAVVELLDRNASMAALASGILSDRMTLAGSGSSSGEVLRLRRENASLREEQASLRTINTDFQDQLTKRDEALAALKELIQSHEEEITGLRAGLKAVEEEKVAAQERAKNADDACENLKRVSQKLAQDFAKGASDIHACLTEILDKFGGEPNPLPAVPGLVLPGDFLGWLKGELGYLPGVLDNVGYFSAKTGCFALLDLLEKRGCQHFPDFGRGSYPEANFGMVDTNNDSKSVRVVLSRFMRCYWRAYGVLACRRFAERQFEEMRLKLQGASKDAAMQKRPPSAHVEELLAKTARVEGSGSADDSTSKAPLDLKAPRNSRLYRRVTRKKSSCF</sequence>
<evidence type="ECO:0000313" key="3">
    <source>
        <dbReference type="EMBL" id="TVU41414.1"/>
    </source>
</evidence>
<feature type="compositionally biased region" description="Low complexity" evidence="2">
    <location>
        <begin position="130"/>
        <end position="147"/>
    </location>
</feature>
<protein>
    <submittedName>
        <fullName evidence="3">Uncharacterized protein</fullName>
    </submittedName>
</protein>
<proteinExistence type="predicted"/>
<organism evidence="3 4">
    <name type="scientific">Eragrostis curvula</name>
    <name type="common">weeping love grass</name>
    <dbReference type="NCBI Taxonomy" id="38414"/>
    <lineage>
        <taxon>Eukaryota</taxon>
        <taxon>Viridiplantae</taxon>
        <taxon>Streptophyta</taxon>
        <taxon>Embryophyta</taxon>
        <taxon>Tracheophyta</taxon>
        <taxon>Spermatophyta</taxon>
        <taxon>Magnoliopsida</taxon>
        <taxon>Liliopsida</taxon>
        <taxon>Poales</taxon>
        <taxon>Poaceae</taxon>
        <taxon>PACMAD clade</taxon>
        <taxon>Chloridoideae</taxon>
        <taxon>Eragrostideae</taxon>
        <taxon>Eragrostidinae</taxon>
        <taxon>Eragrostis</taxon>
    </lineage>
</organism>
<feature type="region of interest" description="Disordered" evidence="2">
    <location>
        <begin position="491"/>
        <end position="516"/>
    </location>
</feature>
<dbReference type="EMBL" id="RWGY01000007">
    <property type="protein sequence ID" value="TVU41414.1"/>
    <property type="molecule type" value="Genomic_DNA"/>
</dbReference>
<dbReference type="AlphaFoldDB" id="A0A5J9W1M8"/>
<reference evidence="3 4" key="1">
    <citation type="journal article" date="2019" name="Sci. Rep.">
        <title>A high-quality genome of Eragrostis curvula grass provides insights into Poaceae evolution and supports new strategies to enhance forage quality.</title>
        <authorList>
            <person name="Carballo J."/>
            <person name="Santos B.A.C.M."/>
            <person name="Zappacosta D."/>
            <person name="Garbus I."/>
            <person name="Selva J.P."/>
            <person name="Gallo C.A."/>
            <person name="Diaz A."/>
            <person name="Albertini E."/>
            <person name="Caccamo M."/>
            <person name="Echenique V."/>
        </authorList>
    </citation>
    <scope>NUCLEOTIDE SEQUENCE [LARGE SCALE GENOMIC DNA]</scope>
    <source>
        <strain evidence="4">cv. Victoria</strain>
        <tissue evidence="3">Leaf</tissue>
    </source>
</reference>
<feature type="region of interest" description="Disordered" evidence="2">
    <location>
        <begin position="32"/>
        <end position="62"/>
    </location>
</feature>
<evidence type="ECO:0000313" key="4">
    <source>
        <dbReference type="Proteomes" id="UP000324897"/>
    </source>
</evidence>
<evidence type="ECO:0000256" key="2">
    <source>
        <dbReference type="SAM" id="MobiDB-lite"/>
    </source>
</evidence>
<feature type="compositionally biased region" description="Gly residues" evidence="2">
    <location>
        <begin position="120"/>
        <end position="129"/>
    </location>
</feature>
<keyword evidence="4" id="KW-1185">Reference proteome</keyword>
<feature type="coiled-coil region" evidence="1">
    <location>
        <begin position="263"/>
        <end position="325"/>
    </location>
</feature>
<keyword evidence="1" id="KW-0175">Coiled coil</keyword>
<comment type="caution">
    <text evidence="3">The sequence shown here is derived from an EMBL/GenBank/DDBJ whole genome shotgun (WGS) entry which is preliminary data.</text>
</comment>
<dbReference type="Gramene" id="TVU41414">
    <property type="protein sequence ID" value="TVU41414"/>
    <property type="gene ID" value="EJB05_14930"/>
</dbReference>
<accession>A0A5J9W1M8</accession>
<dbReference type="Proteomes" id="UP000324897">
    <property type="component" value="Chromosome 4"/>
</dbReference>
<feature type="compositionally biased region" description="Basic and acidic residues" evidence="2">
    <location>
        <begin position="155"/>
        <end position="168"/>
    </location>
</feature>